<dbReference type="Pfam" id="PF13419">
    <property type="entry name" value="HAD_2"/>
    <property type="match status" value="1"/>
</dbReference>
<dbReference type="EMBL" id="FOCG01000001">
    <property type="protein sequence ID" value="SEM79278.1"/>
    <property type="molecule type" value="Genomic_DNA"/>
</dbReference>
<accession>A0A1H8BB93</accession>
<dbReference type="InterPro" id="IPR011951">
    <property type="entry name" value="HAD-SF_hydro_IA_YjjG/PynA"/>
</dbReference>
<dbReference type="PANTHER" id="PTHR47478">
    <property type="match status" value="1"/>
</dbReference>
<dbReference type="Gene3D" id="1.10.150.240">
    <property type="entry name" value="Putative phosphatase, domain 2"/>
    <property type="match status" value="1"/>
</dbReference>
<organism evidence="1 2">
    <name type="scientific">Hydrogenoanaerobacterium saccharovorans</name>
    <dbReference type="NCBI Taxonomy" id="474960"/>
    <lineage>
        <taxon>Bacteria</taxon>
        <taxon>Bacillati</taxon>
        <taxon>Bacillota</taxon>
        <taxon>Clostridia</taxon>
        <taxon>Eubacteriales</taxon>
        <taxon>Oscillospiraceae</taxon>
        <taxon>Hydrogenoanaerobacterium</taxon>
    </lineage>
</organism>
<dbReference type="AlphaFoldDB" id="A0A1H8BB93"/>
<protein>
    <submittedName>
        <fullName evidence="1">2-haloacid dehalogenase/putative hydrolase of the HAD superfamily</fullName>
    </submittedName>
</protein>
<dbReference type="GO" id="GO:0008253">
    <property type="term" value="F:5'-nucleotidase activity"/>
    <property type="evidence" value="ECO:0007669"/>
    <property type="project" value="InterPro"/>
</dbReference>
<sequence length="222" mass="25802">MDADDTLFDFEKAEEFAFRRAMQEFLLPYSEDHRLLYRKINQSLWEALERGETTQNDLKVDRFRQLFEQLGYMVDCQDFNHHFLNALSDGYFTFYGAAELCKTLYEKGCKLYIATNGIGTTQRKRLAYSDICSYIADIFISEELGYHKPRGEFFDALFEKLDITDRSRAILLGDSLTSDMQGGKNAGIKTCWYNPKYKPCSSQELCDNEIHNLTEFIPIITG</sequence>
<gene>
    <name evidence="1" type="ORF">SAMN05216180_1779</name>
</gene>
<dbReference type="InterPro" id="IPR006439">
    <property type="entry name" value="HAD-SF_hydro_IA"/>
</dbReference>
<dbReference type="SFLD" id="SFLDG01129">
    <property type="entry name" value="C1.5:_HAD__Beta-PGM__Phosphata"/>
    <property type="match status" value="1"/>
</dbReference>
<dbReference type="SFLD" id="SFLDS00003">
    <property type="entry name" value="Haloacid_Dehalogenase"/>
    <property type="match status" value="1"/>
</dbReference>
<evidence type="ECO:0000313" key="1">
    <source>
        <dbReference type="EMBL" id="SEM79278.1"/>
    </source>
</evidence>
<evidence type="ECO:0000313" key="2">
    <source>
        <dbReference type="Proteomes" id="UP000199158"/>
    </source>
</evidence>
<dbReference type="NCBIfam" id="TIGR02254">
    <property type="entry name" value="YjjG_YfnB"/>
    <property type="match status" value="1"/>
</dbReference>
<dbReference type="InterPro" id="IPR041492">
    <property type="entry name" value="HAD_2"/>
</dbReference>
<dbReference type="SUPFAM" id="SSF56784">
    <property type="entry name" value="HAD-like"/>
    <property type="match status" value="1"/>
</dbReference>
<dbReference type="PANTHER" id="PTHR47478:SF1">
    <property type="entry name" value="PYRIMIDINE 5'-NUCLEOTIDASE YJJG"/>
    <property type="match status" value="1"/>
</dbReference>
<dbReference type="NCBIfam" id="TIGR01549">
    <property type="entry name" value="HAD-SF-IA-v1"/>
    <property type="match status" value="1"/>
</dbReference>
<reference evidence="1 2" key="1">
    <citation type="submission" date="2016-10" db="EMBL/GenBank/DDBJ databases">
        <authorList>
            <person name="de Groot N.N."/>
        </authorList>
    </citation>
    <scope>NUCLEOTIDE SEQUENCE [LARGE SCALE GENOMIC DNA]</scope>
    <source>
        <strain evidence="1 2">CGMCC 1.5070</strain>
    </source>
</reference>
<dbReference type="Proteomes" id="UP000199158">
    <property type="component" value="Unassembled WGS sequence"/>
</dbReference>
<dbReference type="Gene3D" id="3.40.50.1000">
    <property type="entry name" value="HAD superfamily/HAD-like"/>
    <property type="match status" value="1"/>
</dbReference>
<name>A0A1H8BB93_9FIRM</name>
<dbReference type="InterPro" id="IPR052550">
    <property type="entry name" value="Pyrimidine_5'-ntase_YjjG"/>
</dbReference>
<dbReference type="InterPro" id="IPR023214">
    <property type="entry name" value="HAD_sf"/>
</dbReference>
<dbReference type="InterPro" id="IPR036412">
    <property type="entry name" value="HAD-like_sf"/>
</dbReference>
<proteinExistence type="predicted"/>
<keyword evidence="2" id="KW-1185">Reference proteome</keyword>
<keyword evidence="1" id="KW-0378">Hydrolase</keyword>
<dbReference type="STRING" id="474960.SAMN05216180_1779"/>
<dbReference type="InterPro" id="IPR023198">
    <property type="entry name" value="PGP-like_dom2"/>
</dbReference>